<dbReference type="Proteomes" id="UP001268256">
    <property type="component" value="Unassembled WGS sequence"/>
</dbReference>
<evidence type="ECO:0000256" key="1">
    <source>
        <dbReference type="SAM" id="MobiDB-lite"/>
    </source>
</evidence>
<dbReference type="PANTHER" id="PTHR44240:SF10">
    <property type="entry name" value="J DOMAIN-CONTAINING PROTEIN"/>
    <property type="match status" value="1"/>
</dbReference>
<dbReference type="AlphaFoldDB" id="A0AAE4JXD9"/>
<feature type="compositionally biased region" description="Polar residues" evidence="1">
    <location>
        <begin position="110"/>
        <end position="122"/>
    </location>
</feature>
<dbReference type="InterPro" id="IPR001623">
    <property type="entry name" value="DnaJ_domain"/>
</dbReference>
<dbReference type="Gene3D" id="1.10.287.110">
    <property type="entry name" value="DnaJ domain"/>
    <property type="match status" value="1"/>
</dbReference>
<gene>
    <name evidence="3" type="ORF">RIF25_14985</name>
</gene>
<feature type="domain" description="J" evidence="2">
    <location>
        <begin position="5"/>
        <end position="60"/>
    </location>
</feature>
<dbReference type="PROSITE" id="PS50076">
    <property type="entry name" value="DNAJ_2"/>
    <property type="match status" value="1"/>
</dbReference>
<comment type="caution">
    <text evidence="3">The sequence shown here is derived from an EMBL/GenBank/DDBJ whole genome shotgun (WGS) entry which is preliminary data.</text>
</comment>
<keyword evidence="4" id="KW-1185">Reference proteome</keyword>
<dbReference type="SUPFAM" id="SSF46565">
    <property type="entry name" value="Chaperone J-domain"/>
    <property type="match status" value="1"/>
</dbReference>
<dbReference type="PRINTS" id="PR00625">
    <property type="entry name" value="JDOMAIN"/>
</dbReference>
<dbReference type="RefSeq" id="WP_322879318.1">
    <property type="nucleotide sequence ID" value="NZ_JAVMIP010000021.1"/>
</dbReference>
<sequence length="298" mass="33495">MNLADCYRVLGLPPYATLTQVKQSYRRLARQYHPDSNQQQSQDYFIQIHQAYQTLRQVLPPARKVAPPAQPVQSAPTPIRIEVKQPDAPHRTPQASSPVNQAPDRPQEKTPVTPSQAPQARKTTVVPSSPGPVPQRRSSKPYSPVNPQPFPIPTPPATTAPTQAPDARSKSPTLPKIPVPSPPTAGRVSLTPFEQQLKRRSYQQLQELLRYRRFERAAVLTEGLGQALPTDPEVKQWQGITYHCWARELIKQGQSAQACYYLNQARQADPHNQALAQAIDQDLSQLERRFPKRQLMAI</sequence>
<dbReference type="EMBL" id="JAVMIP010000021">
    <property type="protein sequence ID" value="MDS3862106.1"/>
    <property type="molecule type" value="Genomic_DNA"/>
</dbReference>
<dbReference type="PANTHER" id="PTHR44240">
    <property type="entry name" value="DNAJ DOMAIN (PROKARYOTIC HEAT SHOCK PROTEIN)-RELATED"/>
    <property type="match status" value="1"/>
</dbReference>
<evidence type="ECO:0000313" key="3">
    <source>
        <dbReference type="EMBL" id="MDS3862106.1"/>
    </source>
</evidence>
<dbReference type="Pfam" id="PF00226">
    <property type="entry name" value="DnaJ"/>
    <property type="match status" value="1"/>
</dbReference>
<feature type="compositionally biased region" description="Pro residues" evidence="1">
    <location>
        <begin position="144"/>
        <end position="158"/>
    </location>
</feature>
<dbReference type="SMART" id="SM00271">
    <property type="entry name" value="DnaJ"/>
    <property type="match status" value="1"/>
</dbReference>
<proteinExistence type="predicted"/>
<dbReference type="InterPro" id="IPR036869">
    <property type="entry name" value="J_dom_sf"/>
</dbReference>
<accession>A0AAE4JXD9</accession>
<evidence type="ECO:0000313" key="4">
    <source>
        <dbReference type="Proteomes" id="UP001268256"/>
    </source>
</evidence>
<name>A0AAE4JXD9_9CYAN</name>
<feature type="region of interest" description="Disordered" evidence="1">
    <location>
        <begin position="87"/>
        <end position="188"/>
    </location>
</feature>
<organism evidence="3 4">
    <name type="scientific">Pseudocalidococcus azoricus BACA0444</name>
    <dbReference type="NCBI Taxonomy" id="2918990"/>
    <lineage>
        <taxon>Bacteria</taxon>
        <taxon>Bacillati</taxon>
        <taxon>Cyanobacteriota</taxon>
        <taxon>Cyanophyceae</taxon>
        <taxon>Acaryochloridales</taxon>
        <taxon>Thermosynechococcaceae</taxon>
        <taxon>Pseudocalidococcus</taxon>
        <taxon>Pseudocalidococcus azoricus</taxon>
    </lineage>
</organism>
<evidence type="ECO:0000259" key="2">
    <source>
        <dbReference type="PROSITE" id="PS50076"/>
    </source>
</evidence>
<reference evidence="4" key="1">
    <citation type="submission" date="2023-07" db="EMBL/GenBank/DDBJ databases">
        <authorList>
            <person name="Luz R."/>
            <person name="Cordeiro R."/>
            <person name="Fonseca A."/>
            <person name="Goncalves V."/>
        </authorList>
    </citation>
    <scope>NUCLEOTIDE SEQUENCE [LARGE SCALE GENOMIC DNA]</scope>
    <source>
        <strain evidence="4">BACA0444</strain>
    </source>
</reference>
<protein>
    <submittedName>
        <fullName evidence="3">DnaJ domain-containing protein</fullName>
    </submittedName>
</protein>
<dbReference type="InterPro" id="IPR052276">
    <property type="entry name" value="Diphthamide-biosynth_chaperone"/>
</dbReference>
<dbReference type="CDD" id="cd06257">
    <property type="entry name" value="DnaJ"/>
    <property type="match status" value="1"/>
</dbReference>